<dbReference type="Pfam" id="PF08423">
    <property type="entry name" value="Rad51"/>
    <property type="match status" value="2"/>
</dbReference>
<evidence type="ECO:0000256" key="1">
    <source>
        <dbReference type="ARBA" id="ARBA00022741"/>
    </source>
</evidence>
<dbReference type="GO" id="GO:0070192">
    <property type="term" value="P:chromosome organization involved in meiotic cell cycle"/>
    <property type="evidence" value="ECO:0007669"/>
    <property type="project" value="TreeGrafter"/>
</dbReference>
<dbReference type="STRING" id="35608.A0A2U1P5E9"/>
<dbReference type="InterPro" id="IPR025585">
    <property type="entry name" value="PSII_Psb27"/>
</dbReference>
<dbReference type="GO" id="GO:0042148">
    <property type="term" value="P:DNA strand invasion"/>
    <property type="evidence" value="ECO:0007669"/>
    <property type="project" value="TreeGrafter"/>
</dbReference>
<dbReference type="Gene3D" id="1.10.150.20">
    <property type="entry name" value="5' to 3' exonuclease, C-terminal subdomain"/>
    <property type="match status" value="1"/>
</dbReference>
<sequence>MTSFSSSKIQPPIYNSVDRITPEKEYKLESTCHVIHQEIRANRRHMLASGGISVVSVLSLNSIFPPLVAWAIDEPNEQEEKDESLVGAFKLLFDPNEKTKTGKVLPKAYLSSAREVVKTLRESLKEDPKDMAKFRRTADAAKESIREFFGSWRGQQAVANEESYIVLEKAIRTLAGFYSKAGPSAPLPEQVKSEIINNLDTADKFLSEEMSQLQLVEREEIDEEEDLFEAIDKYLRIVVRTVTAHGINAGDVKKLQDAGIYTCNGLMMHTKKNLTGIKGLSEAKVDKICEAAEKLVNYGYITGSDALLKRKAVVKITTGSQALDELLGGGIETLQITEAFGEFRSGKTQLAHTLCVSTQLPTSMKGGNGKVAYIDTEGTFRPDRIVPIAERFGMDPGAVLDNVMMLLSHSILLQKLAQMLSRLTKIAEEFNVAVYMTNQVIADPAGGVFISDPKKPAGGHVLAHAATVRLMFRKGKGEQRVCKVFDAPNLPESEAISLQTI</sequence>
<dbReference type="GO" id="GO:0003697">
    <property type="term" value="F:single-stranded DNA binding"/>
    <property type="evidence" value="ECO:0007669"/>
    <property type="project" value="TreeGrafter"/>
</dbReference>
<dbReference type="GO" id="GO:0000150">
    <property type="term" value="F:DNA strand exchange activity"/>
    <property type="evidence" value="ECO:0007669"/>
    <property type="project" value="TreeGrafter"/>
</dbReference>
<dbReference type="InterPro" id="IPR038450">
    <property type="entry name" value="PSII_Psb27_sf"/>
</dbReference>
<dbReference type="OrthoDB" id="10251254at2759"/>
<evidence type="ECO:0000313" key="7">
    <source>
        <dbReference type="EMBL" id="PWA80907.1"/>
    </source>
</evidence>
<dbReference type="Pfam" id="PF13326">
    <property type="entry name" value="PSII_Pbs27"/>
    <property type="match status" value="1"/>
</dbReference>
<keyword evidence="1 4" id="KW-0547">Nucleotide-binding</keyword>
<dbReference type="GO" id="GO:0007131">
    <property type="term" value="P:reciprocal meiotic recombination"/>
    <property type="evidence" value="ECO:0007669"/>
    <property type="project" value="TreeGrafter"/>
</dbReference>
<dbReference type="HAMAP" id="MF_01481">
    <property type="entry name" value="PSII_Psb27"/>
    <property type="match status" value="1"/>
</dbReference>
<dbReference type="PROSITE" id="PS50163">
    <property type="entry name" value="RECA_3"/>
    <property type="match status" value="1"/>
</dbReference>
<dbReference type="AlphaFoldDB" id="A0A2U1P5E9"/>
<dbReference type="GO" id="GO:0010207">
    <property type="term" value="P:photosystem II assembly"/>
    <property type="evidence" value="ECO:0007669"/>
    <property type="project" value="InterPro"/>
</dbReference>
<dbReference type="GO" id="GO:0000730">
    <property type="term" value="P:DNA recombinase assembly"/>
    <property type="evidence" value="ECO:0007669"/>
    <property type="project" value="TreeGrafter"/>
</dbReference>
<dbReference type="GO" id="GO:0010206">
    <property type="term" value="P:photosystem II repair"/>
    <property type="evidence" value="ECO:0007669"/>
    <property type="project" value="InterPro"/>
</dbReference>
<dbReference type="InterPro" id="IPR020587">
    <property type="entry name" value="RecA_monomer-monomer_interface"/>
</dbReference>
<name>A0A2U1P5E9_ARTAN</name>
<dbReference type="SUPFAM" id="SSF47794">
    <property type="entry name" value="Rad51 N-terminal domain-like"/>
    <property type="match status" value="1"/>
</dbReference>
<dbReference type="PANTHER" id="PTHR22942">
    <property type="entry name" value="RECA/RAD51/RADA DNA STRAND-PAIRING FAMILY MEMBER"/>
    <property type="match status" value="1"/>
</dbReference>
<dbReference type="FunFam" id="1.20.58.810:FF:000002">
    <property type="entry name" value="Photosystem II D1 processing protein PSB27-H2, chloroplastic"/>
    <property type="match status" value="1"/>
</dbReference>
<dbReference type="FunFam" id="1.10.150.20:FF:000043">
    <property type="entry name" value="Meiotic recombination protein DMC1 homolog"/>
    <property type="match status" value="1"/>
</dbReference>
<accession>A0A2U1P5E9</accession>
<keyword evidence="8" id="KW-1185">Reference proteome</keyword>
<dbReference type="GO" id="GO:0006312">
    <property type="term" value="P:mitotic recombination"/>
    <property type="evidence" value="ECO:0007669"/>
    <property type="project" value="TreeGrafter"/>
</dbReference>
<dbReference type="InterPro" id="IPR020588">
    <property type="entry name" value="RecA_ATP-bd"/>
</dbReference>
<dbReference type="InterPro" id="IPR013632">
    <property type="entry name" value="Rad51_C"/>
</dbReference>
<dbReference type="Gene3D" id="3.40.50.300">
    <property type="entry name" value="P-loop containing nucleotide triphosphate hydrolases"/>
    <property type="match status" value="2"/>
</dbReference>
<dbReference type="PROSITE" id="PS50162">
    <property type="entry name" value="RECA_2"/>
    <property type="match status" value="1"/>
</dbReference>
<dbReference type="PANTHER" id="PTHR22942:SF30">
    <property type="entry name" value="MEIOTIC RECOMBINATION PROTEIN DMC1_LIM15 HOMOLOG"/>
    <property type="match status" value="1"/>
</dbReference>
<evidence type="ECO:0000259" key="6">
    <source>
        <dbReference type="PROSITE" id="PS50163"/>
    </source>
</evidence>
<reference evidence="7 8" key="1">
    <citation type="journal article" date="2018" name="Mol. Plant">
        <title>The genome of Artemisia annua provides insight into the evolution of Asteraceae family and artemisinin biosynthesis.</title>
        <authorList>
            <person name="Shen Q."/>
            <person name="Zhang L."/>
            <person name="Liao Z."/>
            <person name="Wang S."/>
            <person name="Yan T."/>
            <person name="Shi P."/>
            <person name="Liu M."/>
            <person name="Fu X."/>
            <person name="Pan Q."/>
            <person name="Wang Y."/>
            <person name="Lv Z."/>
            <person name="Lu X."/>
            <person name="Zhang F."/>
            <person name="Jiang W."/>
            <person name="Ma Y."/>
            <person name="Chen M."/>
            <person name="Hao X."/>
            <person name="Li L."/>
            <person name="Tang Y."/>
            <person name="Lv G."/>
            <person name="Zhou Y."/>
            <person name="Sun X."/>
            <person name="Brodelius P.E."/>
            <person name="Rose J.K.C."/>
            <person name="Tang K."/>
        </authorList>
    </citation>
    <scope>NUCLEOTIDE SEQUENCE [LARGE SCALE GENOMIC DNA]</scope>
    <source>
        <strain evidence="8">cv. Huhao1</strain>
        <tissue evidence="7">Leaf</tissue>
    </source>
</reference>
<organism evidence="7 8">
    <name type="scientific">Artemisia annua</name>
    <name type="common">Sweet wormwood</name>
    <dbReference type="NCBI Taxonomy" id="35608"/>
    <lineage>
        <taxon>Eukaryota</taxon>
        <taxon>Viridiplantae</taxon>
        <taxon>Streptophyta</taxon>
        <taxon>Embryophyta</taxon>
        <taxon>Tracheophyta</taxon>
        <taxon>Spermatophyta</taxon>
        <taxon>Magnoliopsida</taxon>
        <taxon>eudicotyledons</taxon>
        <taxon>Gunneridae</taxon>
        <taxon>Pentapetalae</taxon>
        <taxon>asterids</taxon>
        <taxon>campanulids</taxon>
        <taxon>Asterales</taxon>
        <taxon>Asteraceae</taxon>
        <taxon>Asteroideae</taxon>
        <taxon>Anthemideae</taxon>
        <taxon>Artemisiinae</taxon>
        <taxon>Artemisia</taxon>
    </lineage>
</organism>
<dbReference type="Proteomes" id="UP000245207">
    <property type="component" value="Unassembled WGS sequence"/>
</dbReference>
<dbReference type="Gene3D" id="1.20.58.810">
    <property type="entry name" value="Photosystem II Pbs27"/>
    <property type="match status" value="1"/>
</dbReference>
<comment type="similarity">
    <text evidence="4">Belongs to the RecA family.</text>
</comment>
<gene>
    <name evidence="7" type="ORF">CTI12_AA193790</name>
</gene>
<proteinExistence type="inferred from homology"/>
<feature type="domain" description="RecA family profile 1" evidence="5">
    <location>
        <begin position="312"/>
        <end position="501"/>
    </location>
</feature>
<dbReference type="GO" id="GO:0003690">
    <property type="term" value="F:double-stranded DNA binding"/>
    <property type="evidence" value="ECO:0007669"/>
    <property type="project" value="TreeGrafter"/>
</dbReference>
<evidence type="ECO:0000256" key="4">
    <source>
        <dbReference type="RuleBase" id="RU003422"/>
    </source>
</evidence>
<keyword evidence="3" id="KW-0238">DNA-binding</keyword>
<evidence type="ECO:0000256" key="2">
    <source>
        <dbReference type="ARBA" id="ARBA00022840"/>
    </source>
</evidence>
<dbReference type="InterPro" id="IPR027417">
    <property type="entry name" value="P-loop_NTPase"/>
</dbReference>
<protein>
    <submittedName>
        <fullName evidence="7">Meiotic recombination protein DMC1</fullName>
    </submittedName>
</protein>
<dbReference type="GO" id="GO:0005524">
    <property type="term" value="F:ATP binding"/>
    <property type="evidence" value="ECO:0007669"/>
    <property type="project" value="UniProtKB-KW"/>
</dbReference>
<keyword evidence="2 4" id="KW-0067">ATP-binding</keyword>
<dbReference type="GO" id="GO:0009523">
    <property type="term" value="C:photosystem II"/>
    <property type="evidence" value="ECO:0007669"/>
    <property type="project" value="InterPro"/>
</dbReference>
<comment type="caution">
    <text evidence="7">The sequence shown here is derived from an EMBL/GenBank/DDBJ whole genome shotgun (WGS) entry which is preliminary data.</text>
</comment>
<dbReference type="SUPFAM" id="SSF52540">
    <property type="entry name" value="P-loop containing nucleoside triphosphate hydrolases"/>
    <property type="match status" value="1"/>
</dbReference>
<feature type="domain" description="RecA family profile 2" evidence="6">
    <location>
        <begin position="446"/>
        <end position="495"/>
    </location>
</feature>
<dbReference type="EMBL" id="PKPP01001658">
    <property type="protein sequence ID" value="PWA80907.1"/>
    <property type="molecule type" value="Genomic_DNA"/>
</dbReference>
<dbReference type="GO" id="GO:0000794">
    <property type="term" value="C:condensed nuclear chromosome"/>
    <property type="evidence" value="ECO:0007669"/>
    <property type="project" value="TreeGrafter"/>
</dbReference>
<evidence type="ECO:0000259" key="5">
    <source>
        <dbReference type="PROSITE" id="PS50162"/>
    </source>
</evidence>
<dbReference type="GO" id="GO:0140664">
    <property type="term" value="F:ATP-dependent DNA damage sensor activity"/>
    <property type="evidence" value="ECO:0007669"/>
    <property type="project" value="InterPro"/>
</dbReference>
<dbReference type="InterPro" id="IPR010995">
    <property type="entry name" value="DNA_repair_Rad51/TF_NusA_a-hlx"/>
</dbReference>
<evidence type="ECO:0000256" key="3">
    <source>
        <dbReference type="ARBA" id="ARBA00023125"/>
    </source>
</evidence>
<evidence type="ECO:0000313" key="8">
    <source>
        <dbReference type="Proteomes" id="UP000245207"/>
    </source>
</evidence>